<proteinExistence type="predicted"/>
<dbReference type="AlphaFoldDB" id="A0A3A4ZBI3"/>
<gene>
    <name evidence="2" type="ORF">C4561_04805</name>
</gene>
<keyword evidence="1" id="KW-0812">Transmembrane</keyword>
<sequence length="85" mass="9544">MIRTRWNRVGGLLGKHAGGVVPHASCGGPVRRIGDFDLFWGCFMEISIHSSYALRILLVFAGFLKGFEGFFTAFSLICRQSLYMR</sequence>
<dbReference type="Proteomes" id="UP000265540">
    <property type="component" value="Unassembled WGS sequence"/>
</dbReference>
<name>A0A3A4ZBI3_UNCKA</name>
<evidence type="ECO:0000256" key="1">
    <source>
        <dbReference type="SAM" id="Phobius"/>
    </source>
</evidence>
<evidence type="ECO:0000313" key="2">
    <source>
        <dbReference type="EMBL" id="RJR26639.1"/>
    </source>
</evidence>
<keyword evidence="1" id="KW-1133">Transmembrane helix</keyword>
<keyword evidence="1" id="KW-0472">Membrane</keyword>
<reference evidence="2 3" key="1">
    <citation type="journal article" date="2017" name="ISME J.">
        <title>Energy and carbon metabolisms in a deep terrestrial subsurface fluid microbial community.</title>
        <authorList>
            <person name="Momper L."/>
            <person name="Jungbluth S.P."/>
            <person name="Lee M.D."/>
            <person name="Amend J.P."/>
        </authorList>
    </citation>
    <scope>NUCLEOTIDE SEQUENCE [LARGE SCALE GENOMIC DNA]</scope>
    <source>
        <strain evidence="2">SURF_46</strain>
    </source>
</reference>
<evidence type="ECO:0000313" key="3">
    <source>
        <dbReference type="Proteomes" id="UP000265540"/>
    </source>
</evidence>
<protein>
    <submittedName>
        <fullName evidence="2">Uncharacterized protein</fullName>
    </submittedName>
</protein>
<feature type="transmembrane region" description="Helical" evidence="1">
    <location>
        <begin position="52"/>
        <end position="77"/>
    </location>
</feature>
<organism evidence="2 3">
    <name type="scientific">candidate division WWE3 bacterium</name>
    <dbReference type="NCBI Taxonomy" id="2053526"/>
    <lineage>
        <taxon>Bacteria</taxon>
        <taxon>Katanobacteria</taxon>
    </lineage>
</organism>
<dbReference type="EMBL" id="QZJF01000019">
    <property type="protein sequence ID" value="RJR26639.1"/>
    <property type="molecule type" value="Genomic_DNA"/>
</dbReference>
<accession>A0A3A4ZBI3</accession>
<comment type="caution">
    <text evidence="2">The sequence shown here is derived from an EMBL/GenBank/DDBJ whole genome shotgun (WGS) entry which is preliminary data.</text>
</comment>